<dbReference type="Gene3D" id="3.20.20.70">
    <property type="entry name" value="Aldolase class I"/>
    <property type="match status" value="1"/>
</dbReference>
<dbReference type="Pfam" id="PF04055">
    <property type="entry name" value="Radical_SAM"/>
    <property type="match status" value="1"/>
</dbReference>
<dbReference type="CDD" id="cd01335">
    <property type="entry name" value="Radical_SAM"/>
    <property type="match status" value="1"/>
</dbReference>
<dbReference type="InterPro" id="IPR013785">
    <property type="entry name" value="Aldolase_TIM"/>
</dbReference>
<keyword evidence="5" id="KW-0408">Iron</keyword>
<evidence type="ECO:0000313" key="8">
    <source>
        <dbReference type="EMBL" id="WUN89833.1"/>
    </source>
</evidence>
<evidence type="ECO:0000256" key="1">
    <source>
        <dbReference type="ARBA" id="ARBA00001966"/>
    </source>
</evidence>
<dbReference type="SUPFAM" id="SSF102114">
    <property type="entry name" value="Radical SAM enzymes"/>
    <property type="match status" value="1"/>
</dbReference>
<proteinExistence type="predicted"/>
<sequence length="348" mass="38778">MKQAEAGRDVGMSSTEQDRMFSLRNDVLHLILLPTEQCNFRCTYCYEDFSVGRMKPEIIQGVKRMISNRLGDLRRLKVSWFGGEPLLAINVVEDISGHIVSASRGAGLDYSGDITTNGYLLDDAMLDRLTAVGVRDFQISLDGPEELHNRTRVRADGRGSFERIWQNLSDIRNSSAPVKVTLRVHVTPENLSVMPNFLARLRDVFLDDDRFSVNLKPVAQLGGPNDATLKTLDKGTRRQTLARLNAILQTGENEHPPPDNACYAARPNSLMIRANGMLGKCTVSLTDPANDLGRLRPDGTLEMRNDRLIPWLRGWENGDRQALRCPADGFTLRAPVLLQIGQKPGKDA</sequence>
<dbReference type="Proteomes" id="UP001432071">
    <property type="component" value="Chromosome"/>
</dbReference>
<keyword evidence="2" id="KW-0004">4Fe-4S</keyword>
<dbReference type="PANTHER" id="PTHR43787">
    <property type="entry name" value="FEMO COFACTOR BIOSYNTHESIS PROTEIN NIFB-RELATED"/>
    <property type="match status" value="1"/>
</dbReference>
<evidence type="ECO:0000256" key="5">
    <source>
        <dbReference type="ARBA" id="ARBA00023004"/>
    </source>
</evidence>
<dbReference type="RefSeq" id="WP_328736561.1">
    <property type="nucleotide sequence ID" value="NZ_CP108038.1"/>
</dbReference>
<evidence type="ECO:0000256" key="3">
    <source>
        <dbReference type="ARBA" id="ARBA00022691"/>
    </source>
</evidence>
<evidence type="ECO:0000313" key="9">
    <source>
        <dbReference type="Proteomes" id="UP001432071"/>
    </source>
</evidence>
<evidence type="ECO:0000256" key="4">
    <source>
        <dbReference type="ARBA" id="ARBA00022723"/>
    </source>
</evidence>
<keyword evidence="6" id="KW-0411">Iron-sulfur</keyword>
<accession>A0ABZ1R4C4</accession>
<dbReference type="GeneID" id="93765105"/>
<dbReference type="InterPro" id="IPR058240">
    <property type="entry name" value="rSAM_sf"/>
</dbReference>
<dbReference type="InterPro" id="IPR007197">
    <property type="entry name" value="rSAM"/>
</dbReference>
<dbReference type="SFLD" id="SFLDG01067">
    <property type="entry name" value="SPASM/twitch_domain_containing"/>
    <property type="match status" value="1"/>
</dbReference>
<keyword evidence="4" id="KW-0479">Metal-binding</keyword>
<evidence type="ECO:0000256" key="6">
    <source>
        <dbReference type="ARBA" id="ARBA00023014"/>
    </source>
</evidence>
<comment type="cofactor">
    <cofactor evidence="1">
        <name>[4Fe-4S] cluster</name>
        <dbReference type="ChEBI" id="CHEBI:49883"/>
    </cofactor>
</comment>
<reference evidence="8" key="1">
    <citation type="submission" date="2022-10" db="EMBL/GenBank/DDBJ databases">
        <title>The complete genomes of actinobacterial strains from the NBC collection.</title>
        <authorList>
            <person name="Joergensen T.S."/>
            <person name="Alvarez Arevalo M."/>
            <person name="Sterndorff E.B."/>
            <person name="Faurdal D."/>
            <person name="Vuksanovic O."/>
            <person name="Mourched A.-S."/>
            <person name="Charusanti P."/>
            <person name="Shaw S."/>
            <person name="Blin K."/>
            <person name="Weber T."/>
        </authorList>
    </citation>
    <scope>NUCLEOTIDE SEQUENCE</scope>
    <source>
        <strain evidence="8">NBC_00302</strain>
    </source>
</reference>
<gene>
    <name evidence="8" type="ORF">OHT53_29005</name>
</gene>
<dbReference type="SFLD" id="SFLDS00029">
    <property type="entry name" value="Radical_SAM"/>
    <property type="match status" value="1"/>
</dbReference>
<organism evidence="8 9">
    <name type="scientific">Streptomyces bobili</name>
    <dbReference type="NCBI Taxonomy" id="67280"/>
    <lineage>
        <taxon>Bacteria</taxon>
        <taxon>Bacillati</taxon>
        <taxon>Actinomycetota</taxon>
        <taxon>Actinomycetes</taxon>
        <taxon>Kitasatosporales</taxon>
        <taxon>Streptomycetaceae</taxon>
        <taxon>Streptomyces</taxon>
    </lineage>
</organism>
<feature type="domain" description="Radical SAM core" evidence="7">
    <location>
        <begin position="24"/>
        <end position="257"/>
    </location>
</feature>
<evidence type="ECO:0000256" key="2">
    <source>
        <dbReference type="ARBA" id="ARBA00022485"/>
    </source>
</evidence>
<name>A0ABZ1R4C4_9ACTN</name>
<dbReference type="PANTHER" id="PTHR43787:SF3">
    <property type="entry name" value="ARYLSULFATASE REGULATORY PROTEIN"/>
    <property type="match status" value="1"/>
</dbReference>
<dbReference type="PROSITE" id="PS51918">
    <property type="entry name" value="RADICAL_SAM"/>
    <property type="match status" value="1"/>
</dbReference>
<keyword evidence="9" id="KW-1185">Reference proteome</keyword>
<keyword evidence="3" id="KW-0949">S-adenosyl-L-methionine</keyword>
<protein>
    <submittedName>
        <fullName evidence="8">Radical SAM protein</fullName>
    </submittedName>
</protein>
<dbReference type="EMBL" id="CP108038">
    <property type="protein sequence ID" value="WUN89833.1"/>
    <property type="molecule type" value="Genomic_DNA"/>
</dbReference>
<evidence type="ECO:0000259" key="7">
    <source>
        <dbReference type="PROSITE" id="PS51918"/>
    </source>
</evidence>